<dbReference type="Proteomes" id="UP000295252">
    <property type="component" value="Chromosome I"/>
</dbReference>
<dbReference type="EMBL" id="HG739163">
    <property type="protein sequence ID" value="CDP14090.1"/>
    <property type="molecule type" value="Genomic_DNA"/>
</dbReference>
<organism evidence="3 4">
    <name type="scientific">Coffea canephora</name>
    <name type="common">Robusta coffee</name>
    <dbReference type="NCBI Taxonomy" id="49390"/>
    <lineage>
        <taxon>Eukaryota</taxon>
        <taxon>Viridiplantae</taxon>
        <taxon>Streptophyta</taxon>
        <taxon>Embryophyta</taxon>
        <taxon>Tracheophyta</taxon>
        <taxon>Spermatophyta</taxon>
        <taxon>Magnoliopsida</taxon>
        <taxon>eudicotyledons</taxon>
        <taxon>Gunneridae</taxon>
        <taxon>Pentapetalae</taxon>
        <taxon>asterids</taxon>
        <taxon>lamiids</taxon>
        <taxon>Gentianales</taxon>
        <taxon>Rubiaceae</taxon>
        <taxon>Ixoroideae</taxon>
        <taxon>Gardenieae complex</taxon>
        <taxon>Bertiereae - Coffeeae clade</taxon>
        <taxon>Coffeeae</taxon>
        <taxon>Coffea</taxon>
    </lineage>
</organism>
<evidence type="ECO:0000313" key="3">
    <source>
        <dbReference type="EMBL" id="CDP14090.1"/>
    </source>
</evidence>
<dbReference type="STRING" id="49390.A0A068UZX6"/>
<dbReference type="InParanoid" id="A0A068UZX6"/>
<dbReference type="OrthoDB" id="778241at2759"/>
<dbReference type="Pfam" id="PF07795">
    <property type="entry name" value="DUF1635"/>
    <property type="match status" value="1"/>
</dbReference>
<dbReference type="InterPro" id="IPR012862">
    <property type="entry name" value="DUF1635"/>
</dbReference>
<keyword evidence="4" id="KW-1185">Reference proteome</keyword>
<dbReference type="PANTHER" id="PTHR33431">
    <property type="entry name" value="ENABLED-LIKE PROTEIN (DUF1635)"/>
    <property type="match status" value="1"/>
</dbReference>
<protein>
    <submittedName>
        <fullName evidence="3">Uncharacterized protein</fullName>
    </submittedName>
</protein>
<dbReference type="PhylomeDB" id="A0A068UZX6"/>
<dbReference type="PANTHER" id="PTHR33431:SF12">
    <property type="entry name" value="HIGH MOBILITY GROUP BOX PROTEIN, PUTATIVE (DUF1635)-RELATED"/>
    <property type="match status" value="1"/>
</dbReference>
<dbReference type="AlphaFoldDB" id="A0A068UZX6"/>
<keyword evidence="1" id="KW-0175">Coiled coil</keyword>
<dbReference type="OMA" id="CESGMIT"/>
<accession>A0A068UZX6</accession>
<evidence type="ECO:0000256" key="2">
    <source>
        <dbReference type="SAM" id="MobiDB-lite"/>
    </source>
</evidence>
<gene>
    <name evidence="3" type="ORF">GSCOC_T00039287001</name>
</gene>
<feature type="region of interest" description="Disordered" evidence="2">
    <location>
        <begin position="100"/>
        <end position="120"/>
    </location>
</feature>
<name>A0A068UZX6_COFCA</name>
<evidence type="ECO:0000256" key="1">
    <source>
        <dbReference type="SAM" id="Coils"/>
    </source>
</evidence>
<dbReference type="FunCoup" id="A0A068UZX6">
    <property type="interactions" value="690"/>
</dbReference>
<feature type="compositionally biased region" description="Polar residues" evidence="2">
    <location>
        <begin position="101"/>
        <end position="120"/>
    </location>
</feature>
<dbReference type="Gramene" id="CDP14090">
    <property type="protein sequence ID" value="CDP14090"/>
    <property type="gene ID" value="GSCOC_T00039287001"/>
</dbReference>
<sequence length="314" mass="34482">MEEFASLWSCQGSADDLKQKLLCTTLELEQLKVEANEEMRKNQEHVKQLFQLVKIACQERNEARDLLQKILNRVMSTTNSTEFFPGLLQFQLDSPLLKPTKANSTATESNSFSETYNNPSDGSSLGESFLDAVLSPELTNINMGDSSSIAFVNQPLIQDCNRVISNSMVPSAIPKVDVASLMTESFSRGKNLPQKGRFLKAVLDAGPLLQNLLVAGPLPRWRNPPQLQKAHIPPVSVQGCDADIINMKSATNMSPVASRLLISRPYAEMSCSPSQILSPSMLNTNGSTCLGDDRLISSGDANSYIPLGKRQRFC</sequence>
<evidence type="ECO:0000313" key="4">
    <source>
        <dbReference type="Proteomes" id="UP000295252"/>
    </source>
</evidence>
<feature type="coiled-coil region" evidence="1">
    <location>
        <begin position="14"/>
        <end position="48"/>
    </location>
</feature>
<proteinExistence type="predicted"/>
<reference evidence="4" key="1">
    <citation type="journal article" date="2014" name="Science">
        <title>The coffee genome provides insight into the convergent evolution of caffeine biosynthesis.</title>
        <authorList>
            <person name="Denoeud F."/>
            <person name="Carretero-Paulet L."/>
            <person name="Dereeper A."/>
            <person name="Droc G."/>
            <person name="Guyot R."/>
            <person name="Pietrella M."/>
            <person name="Zheng C."/>
            <person name="Alberti A."/>
            <person name="Anthony F."/>
            <person name="Aprea G."/>
            <person name="Aury J.M."/>
            <person name="Bento P."/>
            <person name="Bernard M."/>
            <person name="Bocs S."/>
            <person name="Campa C."/>
            <person name="Cenci A."/>
            <person name="Combes M.C."/>
            <person name="Crouzillat D."/>
            <person name="Da Silva C."/>
            <person name="Daddiego L."/>
            <person name="De Bellis F."/>
            <person name="Dussert S."/>
            <person name="Garsmeur O."/>
            <person name="Gayraud T."/>
            <person name="Guignon V."/>
            <person name="Jahn K."/>
            <person name="Jamilloux V."/>
            <person name="Joet T."/>
            <person name="Labadie K."/>
            <person name="Lan T."/>
            <person name="Leclercq J."/>
            <person name="Lepelley M."/>
            <person name="Leroy T."/>
            <person name="Li L.T."/>
            <person name="Librado P."/>
            <person name="Lopez L."/>
            <person name="Munoz A."/>
            <person name="Noel B."/>
            <person name="Pallavicini A."/>
            <person name="Perrotta G."/>
            <person name="Poncet V."/>
            <person name="Pot D."/>
            <person name="Priyono X."/>
            <person name="Rigoreau M."/>
            <person name="Rouard M."/>
            <person name="Rozas J."/>
            <person name="Tranchant-Dubreuil C."/>
            <person name="VanBuren R."/>
            <person name="Zhang Q."/>
            <person name="Andrade A.C."/>
            <person name="Argout X."/>
            <person name="Bertrand B."/>
            <person name="de Kochko A."/>
            <person name="Graziosi G."/>
            <person name="Henry R.J."/>
            <person name="Jayarama X."/>
            <person name="Ming R."/>
            <person name="Nagai C."/>
            <person name="Rounsley S."/>
            <person name="Sankoff D."/>
            <person name="Giuliano G."/>
            <person name="Albert V.A."/>
            <person name="Wincker P."/>
            <person name="Lashermes P."/>
        </authorList>
    </citation>
    <scope>NUCLEOTIDE SEQUENCE [LARGE SCALE GENOMIC DNA]</scope>
    <source>
        <strain evidence="4">cv. DH200-94</strain>
    </source>
</reference>